<name>A0A1V6SZ57_9EURO</name>
<dbReference type="Proteomes" id="UP000191285">
    <property type="component" value="Unassembled WGS sequence"/>
</dbReference>
<gene>
    <name evidence="1" type="ORF">PENSTE_c017G10097</name>
</gene>
<evidence type="ECO:0000313" key="1">
    <source>
        <dbReference type="EMBL" id="OQE18763.1"/>
    </source>
</evidence>
<protein>
    <submittedName>
        <fullName evidence="1">Uncharacterized protein</fullName>
    </submittedName>
</protein>
<reference evidence="2" key="1">
    <citation type="journal article" date="2017" name="Nat. Microbiol.">
        <title>Global analysis of biosynthetic gene clusters reveals vast potential of secondary metabolite production in Penicillium species.</title>
        <authorList>
            <person name="Nielsen J.C."/>
            <person name="Grijseels S."/>
            <person name="Prigent S."/>
            <person name="Ji B."/>
            <person name="Dainat J."/>
            <person name="Nielsen K.F."/>
            <person name="Frisvad J.C."/>
            <person name="Workman M."/>
            <person name="Nielsen J."/>
        </authorList>
    </citation>
    <scope>NUCLEOTIDE SEQUENCE [LARGE SCALE GENOMIC DNA]</scope>
    <source>
        <strain evidence="2">IBT 24891</strain>
    </source>
</reference>
<comment type="caution">
    <text evidence="1">The sequence shown here is derived from an EMBL/GenBank/DDBJ whole genome shotgun (WGS) entry which is preliminary data.</text>
</comment>
<proteinExistence type="predicted"/>
<organism evidence="1 2">
    <name type="scientific">Penicillium steckii</name>
    <dbReference type="NCBI Taxonomy" id="303698"/>
    <lineage>
        <taxon>Eukaryota</taxon>
        <taxon>Fungi</taxon>
        <taxon>Dikarya</taxon>
        <taxon>Ascomycota</taxon>
        <taxon>Pezizomycotina</taxon>
        <taxon>Eurotiomycetes</taxon>
        <taxon>Eurotiomycetidae</taxon>
        <taxon>Eurotiales</taxon>
        <taxon>Aspergillaceae</taxon>
        <taxon>Penicillium</taxon>
    </lineage>
</organism>
<accession>A0A1V6SZ57</accession>
<dbReference type="EMBL" id="MLKD01000017">
    <property type="protein sequence ID" value="OQE18763.1"/>
    <property type="molecule type" value="Genomic_DNA"/>
</dbReference>
<sequence length="267" mass="30557">MSLSDLRVSPRADPDLQSDVDCLILDYLVCLAIESTFTAAESPSNTNKAEEANSLVQTVSSFKNIISRSSINHDLQVKLHLLHVAHILHQYNRDGPRNPEYPIAEIALEFMKLCHSASTKVSRSRWIDVTGQFMRQSRFDAQENALMDPSSESFRFPSFGDFGEERIPFYELVLWIDEHLDEEFSQIGFDEIPYDVQTSPGRKSAFHAAQEGRKKYPLNQFKETVMLFLLDLMTTLDQPVLMQLERGKLGNLSRMETELLLQRVGIR</sequence>
<keyword evidence="2" id="KW-1185">Reference proteome</keyword>
<dbReference type="OrthoDB" id="4149149at2759"/>
<dbReference type="AlphaFoldDB" id="A0A1V6SZ57"/>
<evidence type="ECO:0000313" key="2">
    <source>
        <dbReference type="Proteomes" id="UP000191285"/>
    </source>
</evidence>